<dbReference type="Proteomes" id="UP000199377">
    <property type="component" value="Unassembled WGS sequence"/>
</dbReference>
<keyword evidence="2" id="KW-1185">Reference proteome</keyword>
<dbReference type="GO" id="GO:0016788">
    <property type="term" value="F:hydrolase activity, acting on ester bonds"/>
    <property type="evidence" value="ECO:0007669"/>
    <property type="project" value="UniProtKB-ARBA"/>
</dbReference>
<evidence type="ECO:0000313" key="1">
    <source>
        <dbReference type="EMBL" id="SFI48637.1"/>
    </source>
</evidence>
<dbReference type="RefSeq" id="WP_177236284.1">
    <property type="nucleotide sequence ID" value="NZ_FOQH01000007.1"/>
</dbReference>
<protein>
    <recommendedName>
        <fullName evidence="3">GDSL-like Lipase/Acylhydrolase family protein</fullName>
    </recommendedName>
</protein>
<evidence type="ECO:0000313" key="2">
    <source>
        <dbReference type="Proteomes" id="UP000199377"/>
    </source>
</evidence>
<proteinExistence type="predicted"/>
<gene>
    <name evidence="1" type="ORF">SAMN05216258_107116</name>
</gene>
<dbReference type="Gene3D" id="3.40.50.1110">
    <property type="entry name" value="SGNH hydrolase"/>
    <property type="match status" value="1"/>
</dbReference>
<accession>A0A1I3ILC9</accession>
<name>A0A1I3ILC9_9RHOB</name>
<dbReference type="STRING" id="1114924.SAMN05216258_107116"/>
<dbReference type="SUPFAM" id="SSF52266">
    <property type="entry name" value="SGNH hydrolase"/>
    <property type="match status" value="1"/>
</dbReference>
<reference evidence="1 2" key="1">
    <citation type="submission" date="2016-10" db="EMBL/GenBank/DDBJ databases">
        <authorList>
            <person name="de Groot N.N."/>
        </authorList>
    </citation>
    <scope>NUCLEOTIDE SEQUENCE [LARGE SCALE GENOMIC DNA]</scope>
    <source>
        <strain evidence="1 2">CGMCC 1.11030</strain>
    </source>
</reference>
<dbReference type="AlphaFoldDB" id="A0A1I3ILC9"/>
<dbReference type="InterPro" id="IPR036514">
    <property type="entry name" value="SGNH_hydro_sf"/>
</dbReference>
<organism evidence="1 2">
    <name type="scientific">Albimonas pacifica</name>
    <dbReference type="NCBI Taxonomy" id="1114924"/>
    <lineage>
        <taxon>Bacteria</taxon>
        <taxon>Pseudomonadati</taxon>
        <taxon>Pseudomonadota</taxon>
        <taxon>Alphaproteobacteria</taxon>
        <taxon>Rhodobacterales</taxon>
        <taxon>Paracoccaceae</taxon>
        <taxon>Albimonas</taxon>
    </lineage>
</organism>
<dbReference type="EMBL" id="FOQH01000007">
    <property type="protein sequence ID" value="SFI48637.1"/>
    <property type="molecule type" value="Genomic_DNA"/>
</dbReference>
<evidence type="ECO:0008006" key="3">
    <source>
        <dbReference type="Google" id="ProtNLM"/>
    </source>
</evidence>
<sequence>MGNMPIHVLGDSHAVYLKAAAEGRLLGRRRASFCIVPGATAAGMRNPRSLTDALGRFRASLAWTGPRTLHVIQLGEVDCGFVIWVRARRLGESIRAQLDASLDAYAGFVREAQRMGRRRIVITAATLPTIRDDAPPGAVAHARREATASLAERTALTFDYNDRLEAMAAALGVDWADATPDLLDPVSGCVAARFRNPDPADHHLALAPAAEVWADRLRPALARHDAWLPEELARAGLRRLRALRAA</sequence>